<accession>A0A6V7H9U0</accession>
<organism evidence="16 17">
    <name type="scientific">Heterotrigona itama</name>
    <dbReference type="NCBI Taxonomy" id="395501"/>
    <lineage>
        <taxon>Eukaryota</taxon>
        <taxon>Metazoa</taxon>
        <taxon>Ecdysozoa</taxon>
        <taxon>Arthropoda</taxon>
        <taxon>Hexapoda</taxon>
        <taxon>Insecta</taxon>
        <taxon>Pterygota</taxon>
        <taxon>Neoptera</taxon>
        <taxon>Endopterygota</taxon>
        <taxon>Hymenoptera</taxon>
        <taxon>Apocrita</taxon>
        <taxon>Aculeata</taxon>
        <taxon>Apoidea</taxon>
        <taxon>Anthophila</taxon>
        <taxon>Apidae</taxon>
        <taxon>Heterotrigona</taxon>
    </lineage>
</organism>
<dbReference type="Gene3D" id="3.60.10.10">
    <property type="entry name" value="Endonuclease/exonuclease/phosphatase"/>
    <property type="match status" value="1"/>
</dbReference>
<feature type="domain" description="Endonuclease/exonuclease/phosphatase" evidence="14">
    <location>
        <begin position="268"/>
        <end position="572"/>
    </location>
</feature>
<keyword evidence="5" id="KW-0540">Nuclease</keyword>
<sequence>CLTSFLSKPKVYQQILKNYSQPIMRLNANEVILHYEEGNDNFNMSFRYINPILNIDRQFNFRRHVDETINNFVQRICQNINSYITKRTYRKKKTDAVSLEDLKIDVENDIKFMRNHSALNGDLTCKSILKDLPDIKLVICDTEYILRQNVPFITKIELPSSILIDFPVYPSKFEGTNVDKLKSIVNWYRSENPKSEWKHVGEGFLYVPSTSDLGCKLKVSCIPKNSEECGPIIESISNATVEIGPGVCPFNARHAFTKNKLSDKRVTSYNILANVYAETAMSKETLYPYCPHYALSMDYRKLLILKELIGYNSDIICLQEVDASVYANDLQLSLTTLNYGSIYNLKNDMREGLAIFYNQDRFDKLSCDYSVICQGTNLDEFNIIWSQIQNDNVKQTFLNRNTIIQTIILRSKENSEILIVGNTHLYFRITADHIRLLQAYYGLSYLRTFAKKIKEENPECNVSILYCGDFNSVPNNGVYKLMTEKYIPADHDDWKSDVEEQIQNVCIKHDTNLSSACGTPEYTNYTGTFSGCLDYIFYQTDYLTVEQVIPMPSKEELSAYTGLPSVVSPSDHIALCVDLKWLK</sequence>
<name>A0A6V7H9U0_9HYME</name>
<evidence type="ECO:0000256" key="11">
    <source>
        <dbReference type="ARBA" id="ARBA00023128"/>
    </source>
</evidence>
<evidence type="ECO:0000256" key="2">
    <source>
        <dbReference type="ARBA" id="ARBA00004305"/>
    </source>
</evidence>
<dbReference type="FunFam" id="3.60.10.10:FF:000018">
    <property type="entry name" value="2',5'-phosphodiesterase 12"/>
    <property type="match status" value="1"/>
</dbReference>
<dbReference type="EMBL" id="CAJDYZ010009361">
    <property type="protein sequence ID" value="CAD1476443.1"/>
    <property type="molecule type" value="Genomic_DNA"/>
</dbReference>
<evidence type="ECO:0000256" key="5">
    <source>
        <dbReference type="ARBA" id="ARBA00022722"/>
    </source>
</evidence>
<dbReference type="Pfam" id="PF21171">
    <property type="entry name" value="PDE12-like_N"/>
    <property type="match status" value="1"/>
</dbReference>
<keyword evidence="17" id="KW-1185">Reference proteome</keyword>
<keyword evidence="7" id="KW-0378">Hydrolase</keyword>
<protein>
    <recommendedName>
        <fullName evidence="12">2',5'-phosphodiesterase 12</fullName>
    </recommendedName>
    <alternativeName>
        <fullName evidence="13">Mitochondrial deadenylase</fullName>
    </alternativeName>
</protein>
<dbReference type="InterPro" id="IPR048821">
    <property type="entry name" value="PDE12-like_N"/>
</dbReference>
<evidence type="ECO:0000259" key="14">
    <source>
        <dbReference type="Pfam" id="PF03372"/>
    </source>
</evidence>
<dbReference type="PANTHER" id="PTHR12121">
    <property type="entry name" value="CARBON CATABOLITE REPRESSOR PROTEIN 4"/>
    <property type="match status" value="1"/>
</dbReference>
<dbReference type="OrthoDB" id="412787at2759"/>
<comment type="subcellular location">
    <subcellularLocation>
        <location evidence="2">Mitochondrion matrix</location>
    </subcellularLocation>
</comment>
<reference evidence="16" key="1">
    <citation type="submission" date="2020-07" db="EMBL/GenBank/DDBJ databases">
        <authorList>
            <person name="Nazaruddin N."/>
        </authorList>
    </citation>
    <scope>NUCLEOTIDE SEQUENCE</scope>
</reference>
<evidence type="ECO:0000259" key="15">
    <source>
        <dbReference type="Pfam" id="PF21171"/>
    </source>
</evidence>
<evidence type="ECO:0000313" key="17">
    <source>
        <dbReference type="Proteomes" id="UP000752696"/>
    </source>
</evidence>
<dbReference type="InterPro" id="IPR036691">
    <property type="entry name" value="Endo/exonu/phosph_ase_sf"/>
</dbReference>
<gene>
    <name evidence="16" type="ORF">MHI_LOCUS645141</name>
</gene>
<dbReference type="GO" id="GO:0006397">
    <property type="term" value="P:mRNA processing"/>
    <property type="evidence" value="ECO:0007669"/>
    <property type="project" value="UniProtKB-KW"/>
</dbReference>
<evidence type="ECO:0000256" key="12">
    <source>
        <dbReference type="ARBA" id="ARBA00072755"/>
    </source>
</evidence>
<evidence type="ECO:0000256" key="1">
    <source>
        <dbReference type="ARBA" id="ARBA00001946"/>
    </source>
</evidence>
<dbReference type="GO" id="GO:0005759">
    <property type="term" value="C:mitochondrial matrix"/>
    <property type="evidence" value="ECO:0007669"/>
    <property type="project" value="UniProtKB-SubCell"/>
</dbReference>
<comment type="cofactor">
    <cofactor evidence="1">
        <name>Mg(2+)</name>
        <dbReference type="ChEBI" id="CHEBI:18420"/>
    </cofactor>
</comment>
<evidence type="ECO:0000313" key="16">
    <source>
        <dbReference type="EMBL" id="CAD1476443.1"/>
    </source>
</evidence>
<feature type="non-terminal residue" evidence="16">
    <location>
        <position position="1"/>
    </location>
</feature>
<keyword evidence="9" id="KW-0460">Magnesium</keyword>
<keyword evidence="4" id="KW-0507">mRNA processing</keyword>
<evidence type="ECO:0000256" key="6">
    <source>
        <dbReference type="ARBA" id="ARBA00022723"/>
    </source>
</evidence>
<keyword evidence="11" id="KW-0496">Mitochondrion</keyword>
<dbReference type="InterPro" id="IPR005135">
    <property type="entry name" value="Endo/exonuclease/phosphatase"/>
</dbReference>
<dbReference type="SUPFAM" id="SSF56219">
    <property type="entry name" value="DNase I-like"/>
    <property type="match status" value="1"/>
</dbReference>
<evidence type="ECO:0000256" key="13">
    <source>
        <dbReference type="ARBA" id="ARBA00083541"/>
    </source>
</evidence>
<dbReference type="Proteomes" id="UP000752696">
    <property type="component" value="Unassembled WGS sequence"/>
</dbReference>
<keyword evidence="10" id="KW-0809">Transit peptide</keyword>
<dbReference type="InterPro" id="IPR050410">
    <property type="entry name" value="CCR4/nocturin_mRNA_transcr"/>
</dbReference>
<evidence type="ECO:0000256" key="3">
    <source>
        <dbReference type="ARBA" id="ARBA00022553"/>
    </source>
</evidence>
<dbReference type="PANTHER" id="PTHR12121:SF37">
    <property type="entry name" value="2',5'-PHOSPHODIESTERASE 12"/>
    <property type="match status" value="1"/>
</dbReference>
<evidence type="ECO:0000256" key="9">
    <source>
        <dbReference type="ARBA" id="ARBA00022842"/>
    </source>
</evidence>
<keyword evidence="6" id="KW-0479">Metal-binding</keyword>
<proteinExistence type="predicted"/>
<keyword evidence="3" id="KW-0597">Phosphoprotein</keyword>
<dbReference type="GO" id="GO:0000288">
    <property type="term" value="P:nuclear-transcribed mRNA catabolic process, deadenylation-dependent decay"/>
    <property type="evidence" value="ECO:0007669"/>
    <property type="project" value="TreeGrafter"/>
</dbReference>
<dbReference type="GO" id="GO:0004535">
    <property type="term" value="F:poly(A)-specific ribonuclease activity"/>
    <property type="evidence" value="ECO:0007669"/>
    <property type="project" value="UniProtKB-ARBA"/>
</dbReference>
<dbReference type="Pfam" id="PF03372">
    <property type="entry name" value="Exo_endo_phos"/>
    <property type="match status" value="1"/>
</dbReference>
<dbReference type="GO" id="GO:0046872">
    <property type="term" value="F:metal ion binding"/>
    <property type="evidence" value="ECO:0007669"/>
    <property type="project" value="UniProtKB-KW"/>
</dbReference>
<evidence type="ECO:0000256" key="4">
    <source>
        <dbReference type="ARBA" id="ARBA00022664"/>
    </source>
</evidence>
<evidence type="ECO:0000256" key="10">
    <source>
        <dbReference type="ARBA" id="ARBA00022946"/>
    </source>
</evidence>
<evidence type="ECO:0000256" key="7">
    <source>
        <dbReference type="ARBA" id="ARBA00022801"/>
    </source>
</evidence>
<feature type="domain" description="2',5'-phosphodiesterase 12-like N-terminal" evidence="15">
    <location>
        <begin position="151"/>
        <end position="242"/>
    </location>
</feature>
<comment type="caution">
    <text evidence="16">The sequence shown here is derived from an EMBL/GenBank/DDBJ whole genome shotgun (WGS) entry which is preliminary data.</text>
</comment>
<evidence type="ECO:0000256" key="8">
    <source>
        <dbReference type="ARBA" id="ARBA00022839"/>
    </source>
</evidence>
<dbReference type="AlphaFoldDB" id="A0A6V7H9U0"/>
<keyword evidence="8" id="KW-0269">Exonuclease</keyword>